<dbReference type="SUPFAM" id="SSF51197">
    <property type="entry name" value="Clavaminate synthase-like"/>
    <property type="match status" value="1"/>
</dbReference>
<dbReference type="EMBL" id="BPLR01011704">
    <property type="protein sequence ID" value="GIY48335.1"/>
    <property type="molecule type" value="Genomic_DNA"/>
</dbReference>
<dbReference type="PANTHER" id="PTHR12549">
    <property type="entry name" value="JMJC DOMAIN-CONTAINING HISTONE DEMETHYLATION PROTEIN"/>
    <property type="match status" value="1"/>
</dbReference>
<comment type="caution">
    <text evidence="5">The sequence shown here is derived from an EMBL/GenBank/DDBJ whole genome shotgun (WGS) entry which is preliminary data.</text>
</comment>
<evidence type="ECO:0000313" key="5">
    <source>
        <dbReference type="EMBL" id="GIY48335.1"/>
    </source>
</evidence>
<dbReference type="GO" id="GO:0000118">
    <property type="term" value="C:histone deacetylase complex"/>
    <property type="evidence" value="ECO:0007669"/>
    <property type="project" value="TreeGrafter"/>
</dbReference>
<dbReference type="Gene3D" id="2.60.120.650">
    <property type="entry name" value="Cupin"/>
    <property type="match status" value="1"/>
</dbReference>
<dbReference type="GO" id="GO:0031490">
    <property type="term" value="F:chromatin DNA binding"/>
    <property type="evidence" value="ECO:0007669"/>
    <property type="project" value="TreeGrafter"/>
</dbReference>
<name>A0AAV4TTX0_CAEEX</name>
<dbReference type="GO" id="GO:0032454">
    <property type="term" value="F:histone H3K9 demethylase activity"/>
    <property type="evidence" value="ECO:0007669"/>
    <property type="project" value="InterPro"/>
</dbReference>
<sequence length="513" mass="59292">MTWKRIVQGVREMCDVCSTTIFNVHWVCPICGFSVCIDCYKVRKQGVVTEDDEEQPKDRDEFKWLLCTMRQPHEQDSLILTQIIPGDVLVIMNDLVHKVRDKLKIISYCRCSPQNVSSPDNIISTGLNKQLLSFVSKTFLLERNYDICTDKHVLKNTIDYKGLDCEISDCSLRWMILSDFSKDETYNSSEGNSYTFEEFNLPKNPVKWSVPETKDLVNIFTERYDDKKNEILNRFHNRYPQVESGGDPLPIQQWKRGQPILVQNVQEKLDMTLWHPDGFSRDFGDVKNDLVDCKTGSILKNLPMRKFWEGFENFSKRLTDENGEYMLLKLKDWPPGEDFSEKLPTRYQDLIKGLPLQEYTHRDGIFNLAGRLPTYFVRPDLGPKMYNAYGSALYPTKGTTNLHLDVSDAVNVMVYVGIPSDGNAELHIQEALKAIDEGGCDSLMRKRVRSKDTKPGALWHIYHAKDADKIRDLLTKVAIERGEKLEAHHDPIHDQKAGTWTLNYEQDFIVNMV</sequence>
<dbReference type="InterPro" id="IPR003347">
    <property type="entry name" value="JmjC_dom"/>
</dbReference>
<keyword evidence="2" id="KW-0479">Metal-binding</keyword>
<evidence type="ECO:0000256" key="1">
    <source>
        <dbReference type="ARBA" id="ARBA00004123"/>
    </source>
</evidence>
<protein>
    <submittedName>
        <fullName evidence="5">Lysine-specific demethylase 3A</fullName>
    </submittedName>
</protein>
<dbReference type="GO" id="GO:0000785">
    <property type="term" value="C:chromatin"/>
    <property type="evidence" value="ECO:0007669"/>
    <property type="project" value="TreeGrafter"/>
</dbReference>
<dbReference type="InterPro" id="IPR045109">
    <property type="entry name" value="LSDs-like"/>
</dbReference>
<dbReference type="AlphaFoldDB" id="A0AAV4TTX0"/>
<dbReference type="SMART" id="SM00558">
    <property type="entry name" value="JmjC"/>
    <property type="match status" value="1"/>
</dbReference>
<keyword evidence="3" id="KW-0539">Nucleus</keyword>
<dbReference type="PANTHER" id="PTHR12549:SF38">
    <property type="entry name" value="JMJC DOMAIN-CONTAINING HISTONE DEMETHYLASE 2, ISOFORM A"/>
    <property type="match status" value="1"/>
</dbReference>
<dbReference type="GO" id="GO:0046872">
    <property type="term" value="F:metal ion binding"/>
    <property type="evidence" value="ECO:0007669"/>
    <property type="project" value="UniProtKB-KW"/>
</dbReference>
<dbReference type="GO" id="GO:0006357">
    <property type="term" value="P:regulation of transcription by RNA polymerase II"/>
    <property type="evidence" value="ECO:0007669"/>
    <property type="project" value="TreeGrafter"/>
</dbReference>
<dbReference type="Proteomes" id="UP001054945">
    <property type="component" value="Unassembled WGS sequence"/>
</dbReference>
<gene>
    <name evidence="5" type="primary">KDM3A</name>
    <name evidence="5" type="ORF">CEXT_611951</name>
</gene>
<accession>A0AAV4TTX0</accession>
<evidence type="ECO:0000259" key="4">
    <source>
        <dbReference type="SMART" id="SM00558"/>
    </source>
</evidence>
<dbReference type="GO" id="GO:0003712">
    <property type="term" value="F:transcription coregulator activity"/>
    <property type="evidence" value="ECO:0007669"/>
    <property type="project" value="TreeGrafter"/>
</dbReference>
<evidence type="ECO:0000313" key="6">
    <source>
        <dbReference type="Proteomes" id="UP001054945"/>
    </source>
</evidence>
<comment type="subcellular location">
    <subcellularLocation>
        <location evidence="1">Nucleus</location>
    </subcellularLocation>
</comment>
<proteinExistence type="predicted"/>
<evidence type="ECO:0000256" key="3">
    <source>
        <dbReference type="ARBA" id="ARBA00023242"/>
    </source>
</evidence>
<organism evidence="5 6">
    <name type="scientific">Caerostris extrusa</name>
    <name type="common">Bark spider</name>
    <name type="synonym">Caerostris bankana</name>
    <dbReference type="NCBI Taxonomy" id="172846"/>
    <lineage>
        <taxon>Eukaryota</taxon>
        <taxon>Metazoa</taxon>
        <taxon>Ecdysozoa</taxon>
        <taxon>Arthropoda</taxon>
        <taxon>Chelicerata</taxon>
        <taxon>Arachnida</taxon>
        <taxon>Araneae</taxon>
        <taxon>Araneomorphae</taxon>
        <taxon>Entelegynae</taxon>
        <taxon>Araneoidea</taxon>
        <taxon>Araneidae</taxon>
        <taxon>Caerostris</taxon>
    </lineage>
</organism>
<keyword evidence="6" id="KW-1185">Reference proteome</keyword>
<reference evidence="5 6" key="1">
    <citation type="submission" date="2021-06" db="EMBL/GenBank/DDBJ databases">
        <title>Caerostris extrusa draft genome.</title>
        <authorList>
            <person name="Kono N."/>
            <person name="Arakawa K."/>
        </authorList>
    </citation>
    <scope>NUCLEOTIDE SEQUENCE [LARGE SCALE GENOMIC DNA]</scope>
</reference>
<evidence type="ECO:0000256" key="2">
    <source>
        <dbReference type="ARBA" id="ARBA00022723"/>
    </source>
</evidence>
<feature type="domain" description="JmjC" evidence="4">
    <location>
        <begin position="343"/>
        <end position="513"/>
    </location>
</feature>